<dbReference type="EMBL" id="AFHS01000009">
    <property type="protein sequence ID" value="EGK11598.1"/>
    <property type="molecule type" value="Genomic_DNA"/>
</dbReference>
<comment type="caution">
    <text evidence="1">The sequence shown here is derived from an EMBL/GenBank/DDBJ whole genome shotgun (WGS) entry which is preliminary data.</text>
</comment>
<sequence length="66" mass="7606">MGFSGSLKNRKEKMNNLIEIYQTENGETQVEVRFEQEAVWLSQAQIVELFGRDVSVIQHCLYGLLS</sequence>
<organism evidence="1 2">
    <name type="scientific">Kingella kingae ATCC 23330</name>
    <dbReference type="NCBI Taxonomy" id="887327"/>
    <lineage>
        <taxon>Bacteria</taxon>
        <taxon>Pseudomonadati</taxon>
        <taxon>Pseudomonadota</taxon>
        <taxon>Betaproteobacteria</taxon>
        <taxon>Neisseriales</taxon>
        <taxon>Neisseriaceae</taxon>
        <taxon>Kingella</taxon>
    </lineage>
</organism>
<proteinExistence type="predicted"/>
<dbReference type="Proteomes" id="UP000004207">
    <property type="component" value="Unassembled WGS sequence"/>
</dbReference>
<dbReference type="PANTHER" id="PTHR35810:SF1">
    <property type="entry name" value="CYTOPLASMIC PROTEIN"/>
    <property type="match status" value="1"/>
</dbReference>
<dbReference type="HOGENOM" id="CLU_3062428_0_0_4"/>
<evidence type="ECO:0000313" key="1">
    <source>
        <dbReference type="EMBL" id="EGK11598.1"/>
    </source>
</evidence>
<dbReference type="PANTHER" id="PTHR35810">
    <property type="entry name" value="CYTOPLASMIC PROTEIN-RELATED"/>
    <property type="match status" value="1"/>
</dbReference>
<dbReference type="AlphaFoldDB" id="F5S4Z8"/>
<name>F5S4Z8_KINKI</name>
<protein>
    <submittedName>
        <fullName evidence="1">Phosphoribosylaminoimidazole-succinocarboxamide synthetase</fullName>
        <ecNumber evidence="1">6.3.2.6</ecNumber>
    </submittedName>
</protein>
<dbReference type="GO" id="GO:0004639">
    <property type="term" value="F:phosphoribosylaminoimidazolesuccinocarboxamide synthase activity"/>
    <property type="evidence" value="ECO:0007669"/>
    <property type="project" value="UniProtKB-EC"/>
</dbReference>
<dbReference type="EC" id="6.3.2.6" evidence="1"/>
<reference evidence="1 2" key="1">
    <citation type="submission" date="2011-04" db="EMBL/GenBank/DDBJ databases">
        <authorList>
            <person name="Muzny D."/>
            <person name="Qin X."/>
            <person name="Deng J."/>
            <person name="Jiang H."/>
            <person name="Liu Y."/>
            <person name="Qu J."/>
            <person name="Song X.-Z."/>
            <person name="Zhang L."/>
            <person name="Thornton R."/>
            <person name="Coyle M."/>
            <person name="Francisco L."/>
            <person name="Jackson L."/>
            <person name="Javaid M."/>
            <person name="Korchina V."/>
            <person name="Kovar C."/>
            <person name="Mata R."/>
            <person name="Mathew T."/>
            <person name="Ngo R."/>
            <person name="Nguyen L."/>
            <person name="Nguyen N."/>
            <person name="Okwuonu G."/>
            <person name="Ongeri F."/>
            <person name="Pham C."/>
            <person name="Simmons D."/>
            <person name="Wilczek-Boney K."/>
            <person name="Hale W."/>
            <person name="Jakkamsetti A."/>
            <person name="Pham P."/>
            <person name="Ruth R."/>
            <person name="San Lucas F."/>
            <person name="Warren J."/>
            <person name="Zhang J."/>
            <person name="Zhao Z."/>
            <person name="Zhou C."/>
            <person name="Zhu D."/>
            <person name="Lee S."/>
            <person name="Bess C."/>
            <person name="Blankenburg K."/>
            <person name="Forbes L."/>
            <person name="Fu Q."/>
            <person name="Gubbala S."/>
            <person name="Hirani K."/>
            <person name="Jayaseelan J.C."/>
            <person name="Lara F."/>
            <person name="Munidasa M."/>
            <person name="Palculict T."/>
            <person name="Patil S."/>
            <person name="Pu L.-L."/>
            <person name="Saada N."/>
            <person name="Tang L."/>
            <person name="Weissenberger G."/>
            <person name="Zhu Y."/>
            <person name="Hemphill L."/>
            <person name="Shang Y."/>
            <person name="Youmans B."/>
            <person name="Ayvaz T."/>
            <person name="Ross M."/>
            <person name="Santibanez J."/>
            <person name="Aqrawi P."/>
            <person name="Gross S."/>
            <person name="Joshi V."/>
            <person name="Fowler G."/>
            <person name="Nazareth L."/>
            <person name="Reid J."/>
            <person name="Worley K."/>
            <person name="Petrosino J."/>
            <person name="Highlander S."/>
            <person name="Gibbs R."/>
        </authorList>
    </citation>
    <scope>NUCLEOTIDE SEQUENCE [LARGE SCALE GENOMIC DNA]</scope>
    <source>
        <strain evidence="1 2">ATCC 23330</strain>
    </source>
</reference>
<accession>F5S4Z8</accession>
<evidence type="ECO:0000313" key="2">
    <source>
        <dbReference type="Proteomes" id="UP000004207"/>
    </source>
</evidence>
<dbReference type="eggNOG" id="COG3943">
    <property type="taxonomic scope" value="Bacteria"/>
</dbReference>
<keyword evidence="2" id="KW-1185">Reference proteome</keyword>
<keyword evidence="1" id="KW-0436">Ligase</keyword>
<gene>
    <name evidence="1" type="primary">purC</name>
    <name evidence="1" type="ORF">HMPREF0476_0281</name>
</gene>